<reference evidence="2 3" key="1">
    <citation type="submission" date="2018-06" db="EMBL/GenBank/DDBJ databases">
        <authorList>
            <consortium name="Pathogen Informatics"/>
            <person name="Doyle S."/>
        </authorList>
    </citation>
    <scope>NUCLEOTIDE SEQUENCE [LARGE SCALE GENOMIC DNA]</scope>
    <source>
        <strain evidence="2 3">NCTC13149</strain>
    </source>
</reference>
<sequence>MNYNINGDNLIILRNIKLPFDASKEDLFKKVKNLIKKDDFSYSIYKRSLDARDGIFYVYQVLVDTDVSPQIFNKLKNNISYYNEEKLILNNKNKVKSALVVGAGPAGLFCAYTLLKAGVEVKIIERGDDIDTRMEKIKNLMENSILDENSNISFGEGGAGTFSDGKLTSRSKDKRSRKIFEILVDHGAPSDILYDAMPHIGTDVLRNVIKNIRKSILKMGGEFYFRTKFIDLKFEDGKVKSLITDKGEFEACQYILALGNSSRDTFSFLNKYISLEAKPFALGFRIEHLQSDINFSQYKIKNESLPQASYALTYSKKENPHSAYTFCMCPGGYVVPSSTEKNRLCVNGMSEHKRNGINANSALVCTVSPDFYGNSPLGGIDFQRKIEERAFILGGGKYFAPVQKVCDFLADKESTSLGKIIPTYKPGYKLTSLNDIYSPSINKVLKEAILSMDKKLHGFANNDAILTGVETRTSSPVRILRKDYHTLEYNNLRPIGEGAGFAGGIVSSALDGLKCAIEILEG</sequence>
<dbReference type="Proteomes" id="UP000255517">
    <property type="component" value="Unassembled WGS sequence"/>
</dbReference>
<proteinExistence type="predicted"/>
<dbReference type="EMBL" id="UGSZ01000001">
    <property type="protein sequence ID" value="SUB56818.1"/>
    <property type="molecule type" value="Genomic_DNA"/>
</dbReference>
<evidence type="ECO:0000313" key="3">
    <source>
        <dbReference type="Proteomes" id="UP000255517"/>
    </source>
</evidence>
<name>A0A379C407_9FIRM</name>
<dbReference type="SUPFAM" id="SSF51905">
    <property type="entry name" value="FAD/NAD(P)-binding domain"/>
    <property type="match status" value="1"/>
</dbReference>
<dbReference type="Pfam" id="PF13450">
    <property type="entry name" value="NAD_binding_8"/>
    <property type="match status" value="1"/>
</dbReference>
<accession>A0A379C407</accession>
<dbReference type="PIRSF" id="PIRSF038984">
    <property type="entry name" value="FAD_binding_protein"/>
    <property type="match status" value="1"/>
</dbReference>
<protein>
    <submittedName>
        <fullName evidence="2">D-amino acid dehydrogenase small subunit</fullName>
    </submittedName>
</protein>
<dbReference type="PANTHER" id="PTHR42842">
    <property type="entry name" value="FAD/NAD(P)-BINDING OXIDOREDUCTASE"/>
    <property type="match status" value="1"/>
</dbReference>
<dbReference type="STRING" id="1122949.GCA_000378725_00422"/>
<evidence type="ECO:0000259" key="1">
    <source>
        <dbReference type="Pfam" id="PF21688"/>
    </source>
</evidence>
<dbReference type="PANTHER" id="PTHR42842:SF3">
    <property type="entry name" value="FAD_NAD(P)-BINDING OXIDOREDUCTASE FAMILY PROTEIN"/>
    <property type="match status" value="1"/>
</dbReference>
<dbReference type="InterPro" id="IPR028348">
    <property type="entry name" value="FAD-binding_protein"/>
</dbReference>
<organism evidence="2 3">
    <name type="scientific">Peptoniphilus lacrimalis</name>
    <dbReference type="NCBI Taxonomy" id="33031"/>
    <lineage>
        <taxon>Bacteria</taxon>
        <taxon>Bacillati</taxon>
        <taxon>Bacillota</taxon>
        <taxon>Tissierellia</taxon>
        <taxon>Tissierellales</taxon>
        <taxon>Peptoniphilaceae</taxon>
        <taxon>Peptoniphilus</taxon>
    </lineage>
</organism>
<dbReference type="Gene3D" id="3.30.70.2700">
    <property type="match status" value="1"/>
</dbReference>
<dbReference type="InterPro" id="IPR049516">
    <property type="entry name" value="FAD-depend_C"/>
</dbReference>
<evidence type="ECO:0000313" key="2">
    <source>
        <dbReference type="EMBL" id="SUB56818.1"/>
    </source>
</evidence>
<feature type="domain" description="FAD-dependent protein C-terminal" evidence="1">
    <location>
        <begin position="279"/>
        <end position="473"/>
    </location>
</feature>
<gene>
    <name evidence="2" type="ORF">NCTC13149_00626</name>
</gene>
<dbReference type="InterPro" id="IPR036188">
    <property type="entry name" value="FAD/NAD-bd_sf"/>
</dbReference>
<dbReference type="AlphaFoldDB" id="A0A379C407"/>
<dbReference type="Pfam" id="PF21688">
    <property type="entry name" value="FAD-depend_C"/>
    <property type="match status" value="1"/>
</dbReference>
<dbReference type="Gene3D" id="3.50.50.60">
    <property type="entry name" value="FAD/NAD(P)-binding domain"/>
    <property type="match status" value="2"/>
</dbReference>